<evidence type="ECO:0000256" key="13">
    <source>
        <dbReference type="SAM" id="SignalP"/>
    </source>
</evidence>
<keyword evidence="10" id="KW-0511">Multifunctional enzyme</keyword>
<evidence type="ECO:0000256" key="5">
    <source>
        <dbReference type="ARBA" id="ARBA00022722"/>
    </source>
</evidence>
<dbReference type="Proteomes" id="UP000024635">
    <property type="component" value="Unassembled WGS sequence"/>
</dbReference>
<dbReference type="GO" id="GO:0003964">
    <property type="term" value="F:RNA-directed DNA polymerase activity"/>
    <property type="evidence" value="ECO:0007669"/>
    <property type="project" value="UniProtKB-EC"/>
</dbReference>
<dbReference type="EMBL" id="JARK01000528">
    <property type="protein sequence ID" value="EYC36162.1"/>
    <property type="molecule type" value="Genomic_DNA"/>
</dbReference>
<keyword evidence="6" id="KW-0255">Endonuclease</keyword>
<accession>A0A016WA68</accession>
<proteinExistence type="inferred from homology"/>
<dbReference type="PANTHER" id="PTHR37984">
    <property type="entry name" value="PROTEIN CBG26694"/>
    <property type="match status" value="1"/>
</dbReference>
<dbReference type="CDD" id="cd05471">
    <property type="entry name" value="pepsin_like"/>
    <property type="match status" value="1"/>
</dbReference>
<evidence type="ECO:0000256" key="3">
    <source>
        <dbReference type="ARBA" id="ARBA00022679"/>
    </source>
</evidence>
<keyword evidence="11" id="KW-0645">Protease</keyword>
<evidence type="ECO:0000259" key="14">
    <source>
        <dbReference type="PROSITE" id="PS51767"/>
    </source>
</evidence>
<dbReference type="InterPro" id="IPR033121">
    <property type="entry name" value="PEPTIDASE_A1"/>
</dbReference>
<dbReference type="Gene3D" id="3.30.70.270">
    <property type="match status" value="2"/>
</dbReference>
<feature type="compositionally biased region" description="Basic and acidic residues" evidence="12">
    <location>
        <begin position="597"/>
        <end position="611"/>
    </location>
</feature>
<dbReference type="InterPro" id="IPR034164">
    <property type="entry name" value="Pepsin-like_dom"/>
</dbReference>
<dbReference type="PANTHER" id="PTHR37984:SF5">
    <property type="entry name" value="PROTEIN NYNRIN-LIKE"/>
    <property type="match status" value="1"/>
</dbReference>
<dbReference type="SUPFAM" id="SSF50630">
    <property type="entry name" value="Acid proteases"/>
    <property type="match status" value="1"/>
</dbReference>
<dbReference type="GO" id="GO:0004519">
    <property type="term" value="F:endonuclease activity"/>
    <property type="evidence" value="ECO:0007669"/>
    <property type="project" value="UniProtKB-KW"/>
</dbReference>
<feature type="chain" id="PRO_5009738594" description="RNA-directed DNA polymerase" evidence="13">
    <location>
        <begin position="17"/>
        <end position="807"/>
    </location>
</feature>
<keyword evidence="3" id="KW-0808">Transferase</keyword>
<dbReference type="InterPro" id="IPR043502">
    <property type="entry name" value="DNA/RNA_pol_sf"/>
</dbReference>
<keyword evidence="5" id="KW-0540">Nuclease</keyword>
<evidence type="ECO:0000256" key="7">
    <source>
        <dbReference type="ARBA" id="ARBA00022842"/>
    </source>
</evidence>
<organism evidence="15 16">
    <name type="scientific">Ancylostoma ceylanicum</name>
    <dbReference type="NCBI Taxonomy" id="53326"/>
    <lineage>
        <taxon>Eukaryota</taxon>
        <taxon>Metazoa</taxon>
        <taxon>Ecdysozoa</taxon>
        <taxon>Nematoda</taxon>
        <taxon>Chromadorea</taxon>
        <taxon>Rhabditida</taxon>
        <taxon>Rhabditina</taxon>
        <taxon>Rhabditomorpha</taxon>
        <taxon>Strongyloidea</taxon>
        <taxon>Ancylostomatidae</taxon>
        <taxon>Ancylostomatinae</taxon>
        <taxon>Ancylostoma</taxon>
    </lineage>
</organism>
<dbReference type="SUPFAM" id="SSF56672">
    <property type="entry name" value="DNA/RNA polymerases"/>
    <property type="match status" value="1"/>
</dbReference>
<evidence type="ECO:0000256" key="6">
    <source>
        <dbReference type="ARBA" id="ARBA00022759"/>
    </source>
</evidence>
<feature type="domain" description="Peptidase A1" evidence="14">
    <location>
        <begin position="75"/>
        <end position="495"/>
    </location>
</feature>
<evidence type="ECO:0000313" key="16">
    <source>
        <dbReference type="Proteomes" id="UP000024635"/>
    </source>
</evidence>
<keyword evidence="8" id="KW-0694">RNA-binding</keyword>
<evidence type="ECO:0000313" key="15">
    <source>
        <dbReference type="EMBL" id="EYC36162.1"/>
    </source>
</evidence>
<protein>
    <recommendedName>
        <fullName evidence="2">RNA-directed DNA polymerase</fullName>
        <ecNumber evidence="2">2.7.7.49</ecNumber>
    </recommendedName>
</protein>
<evidence type="ECO:0000256" key="4">
    <source>
        <dbReference type="ARBA" id="ARBA00022695"/>
    </source>
</evidence>
<keyword evidence="11" id="KW-0378">Hydrolase</keyword>
<dbReference type="EC" id="2.7.7.49" evidence="2"/>
<feature type="compositionally biased region" description="Basic residues" evidence="12">
    <location>
        <begin position="612"/>
        <end position="621"/>
    </location>
</feature>
<dbReference type="InterPro" id="IPR043128">
    <property type="entry name" value="Rev_trsase/Diguanyl_cyclase"/>
</dbReference>
<evidence type="ECO:0000256" key="9">
    <source>
        <dbReference type="ARBA" id="ARBA00022908"/>
    </source>
</evidence>
<dbReference type="InterPro" id="IPR021109">
    <property type="entry name" value="Peptidase_aspartic_dom_sf"/>
</dbReference>
<dbReference type="InterPro" id="IPR001969">
    <property type="entry name" value="Aspartic_peptidase_AS"/>
</dbReference>
<dbReference type="OrthoDB" id="5833993at2759"/>
<name>A0A016WA68_9BILA</name>
<gene>
    <name evidence="15" type="primary">Acey_s0928.g3081</name>
    <name evidence="15" type="ORF">Y032_0928g3081</name>
</gene>
<feature type="region of interest" description="Disordered" evidence="12">
    <location>
        <begin position="597"/>
        <end position="621"/>
    </location>
</feature>
<keyword evidence="11" id="KW-0064">Aspartyl protease</keyword>
<keyword evidence="9" id="KW-0229">DNA integration</keyword>
<reference evidence="16" key="1">
    <citation type="journal article" date="2015" name="Nat. Genet.">
        <title>The genome and transcriptome of the zoonotic hookworm Ancylostoma ceylanicum identify infection-specific gene families.</title>
        <authorList>
            <person name="Schwarz E.M."/>
            <person name="Hu Y."/>
            <person name="Antoshechkin I."/>
            <person name="Miller M.M."/>
            <person name="Sternberg P.W."/>
            <person name="Aroian R.V."/>
        </authorList>
    </citation>
    <scope>NUCLEOTIDE SEQUENCE</scope>
    <source>
        <strain evidence="16">HY135</strain>
    </source>
</reference>
<dbReference type="InterPro" id="IPR055510">
    <property type="entry name" value="DUF7083"/>
</dbReference>
<evidence type="ECO:0000256" key="11">
    <source>
        <dbReference type="RuleBase" id="RU000454"/>
    </source>
</evidence>
<dbReference type="GO" id="GO:0003723">
    <property type="term" value="F:RNA binding"/>
    <property type="evidence" value="ECO:0007669"/>
    <property type="project" value="UniProtKB-KW"/>
</dbReference>
<feature type="non-terminal residue" evidence="15">
    <location>
        <position position="807"/>
    </location>
</feature>
<dbReference type="InterPro" id="IPR001461">
    <property type="entry name" value="Aspartic_peptidase_A1"/>
</dbReference>
<dbReference type="Pfam" id="PF00026">
    <property type="entry name" value="Asp"/>
    <property type="match status" value="1"/>
</dbReference>
<evidence type="ECO:0000256" key="2">
    <source>
        <dbReference type="ARBA" id="ARBA00012493"/>
    </source>
</evidence>
<sequence length="807" mass="92333">MLLWLVLLVAANHAMGERYQIPLSKIQSKMVQMLRAGSWATHVKEMRAKNHNIMDAPVKKSNSNQNINTYHDMEYIANITIGNPEQTFTVVLDTGSPDTWVVDYTCSADKPLVCDDSICDQGLICKVFCPHRVCCEKKSPRKRNPCRGKHYFESAKSSTYVSMNGTWTMGYRPWGKAKGFFGNDTLRFGDKGTKQLVVPATKIGFANGIDEYLGERRLDGVVGLAFSSLSYNDAVSPFERAWELGLVEPKFTVYMERVGWDAENVFGGMVTYGGLDTQHCGDVIAYEPVSVATYWKFKMDPQAMMTMSREMMREERKEMMEMFFKHLAVQGQGSATSEVASVPGVMSALSNRIEKFVFDPDMDMGFTKWYTRYKEVFIEDAKQLTESARVRLLCEKLDSETFERYQRHVLPKEVTSIGFEETVATLKQLFDVKTSEFTLRYQGLNLEKSDAEDYLVYTGRVNEFCERARIRELDSDGIKCLLWIFGLKSQREAEIRQRLIAVLDREYKAGRKLSLQELYRECENFLSLKKDSETIAGNVKTVEAAVKEDRRKRECWNCCGDHFAQQCKSKPWFCKQCKKTGHKERFCEVANRRKAAENGSEGRRSRQNSDNRRKKKIMQSSRKHVRGVKIANATAERIAEYGFKVRLEKCSFAKPEIRYLGFIVDKNGRRPNPEKIEAIKSMVEPKNVGQLRAFLGMITYYAAFMPTMKDLRGPLDALLKKDVKWEWTSKQQLAFEKLKKALSSELNLAHYDPRQKIVVAADACDYGIGCVISHRYKDGSEKPIAHASRSLTAAEKNYSQIEKEALG</sequence>
<keyword evidence="16" id="KW-1185">Reference proteome</keyword>
<comment type="caution">
    <text evidence="15">The sequence shown here is derived from an EMBL/GenBank/DDBJ whole genome shotgun (WGS) entry which is preliminary data.</text>
</comment>
<evidence type="ECO:0000256" key="1">
    <source>
        <dbReference type="ARBA" id="ARBA00007447"/>
    </source>
</evidence>
<keyword evidence="7" id="KW-0460">Magnesium</keyword>
<dbReference type="GO" id="GO:0006508">
    <property type="term" value="P:proteolysis"/>
    <property type="evidence" value="ECO:0007669"/>
    <property type="project" value="UniProtKB-KW"/>
</dbReference>
<feature type="signal peptide" evidence="13">
    <location>
        <begin position="1"/>
        <end position="16"/>
    </location>
</feature>
<dbReference type="PROSITE" id="PS51767">
    <property type="entry name" value="PEPTIDASE_A1"/>
    <property type="match status" value="1"/>
</dbReference>
<evidence type="ECO:0000256" key="10">
    <source>
        <dbReference type="ARBA" id="ARBA00023268"/>
    </source>
</evidence>
<dbReference type="GO" id="GO:0004190">
    <property type="term" value="F:aspartic-type endopeptidase activity"/>
    <property type="evidence" value="ECO:0007669"/>
    <property type="project" value="UniProtKB-KW"/>
</dbReference>
<dbReference type="InterPro" id="IPR050951">
    <property type="entry name" value="Retrovirus_Pol_polyprotein"/>
</dbReference>
<dbReference type="Pfam" id="PF23309">
    <property type="entry name" value="DUF7083"/>
    <property type="match status" value="1"/>
</dbReference>
<dbReference type="PRINTS" id="PR00792">
    <property type="entry name" value="PEPSIN"/>
</dbReference>
<dbReference type="FunFam" id="3.30.70.270:FF:000020">
    <property type="entry name" value="Transposon Tf2-6 polyprotein-like Protein"/>
    <property type="match status" value="1"/>
</dbReference>
<dbReference type="AlphaFoldDB" id="A0A016WA68"/>
<dbReference type="Pfam" id="PF17919">
    <property type="entry name" value="RT_RNaseH_2"/>
    <property type="match status" value="1"/>
</dbReference>
<keyword evidence="4" id="KW-0548">Nucleotidyltransferase</keyword>
<dbReference type="GO" id="GO:0015074">
    <property type="term" value="P:DNA integration"/>
    <property type="evidence" value="ECO:0007669"/>
    <property type="project" value="UniProtKB-KW"/>
</dbReference>
<dbReference type="InterPro" id="IPR041577">
    <property type="entry name" value="RT_RNaseH_2"/>
</dbReference>
<evidence type="ECO:0000256" key="12">
    <source>
        <dbReference type="SAM" id="MobiDB-lite"/>
    </source>
</evidence>
<evidence type="ECO:0000256" key="8">
    <source>
        <dbReference type="ARBA" id="ARBA00022884"/>
    </source>
</evidence>
<dbReference type="PROSITE" id="PS00141">
    <property type="entry name" value="ASP_PROTEASE"/>
    <property type="match status" value="1"/>
</dbReference>
<dbReference type="Gene3D" id="2.40.70.10">
    <property type="entry name" value="Acid Proteases"/>
    <property type="match status" value="1"/>
</dbReference>
<keyword evidence="13" id="KW-0732">Signal</keyword>
<comment type="similarity">
    <text evidence="1 11">Belongs to the peptidase A1 family.</text>
</comment>